<evidence type="ECO:0000313" key="1">
    <source>
        <dbReference type="EMBL" id="CAI2194844.1"/>
    </source>
</evidence>
<sequence>QQSDWTGQSAEKEPYQEIAEIYKIFQKWFVQDMEDYNNLLVEASIEQP</sequence>
<evidence type="ECO:0000313" key="2">
    <source>
        <dbReference type="Proteomes" id="UP001153678"/>
    </source>
</evidence>
<feature type="non-terminal residue" evidence="1">
    <location>
        <position position="48"/>
    </location>
</feature>
<feature type="non-terminal residue" evidence="1">
    <location>
        <position position="1"/>
    </location>
</feature>
<keyword evidence="2" id="KW-1185">Reference proteome</keyword>
<accession>A0A9W4T6U2</accession>
<organism evidence="1 2">
    <name type="scientific">Funneliformis geosporum</name>
    <dbReference type="NCBI Taxonomy" id="1117311"/>
    <lineage>
        <taxon>Eukaryota</taxon>
        <taxon>Fungi</taxon>
        <taxon>Fungi incertae sedis</taxon>
        <taxon>Mucoromycota</taxon>
        <taxon>Glomeromycotina</taxon>
        <taxon>Glomeromycetes</taxon>
        <taxon>Glomerales</taxon>
        <taxon>Glomeraceae</taxon>
        <taxon>Funneliformis</taxon>
    </lineage>
</organism>
<reference evidence="1" key="1">
    <citation type="submission" date="2022-08" db="EMBL/GenBank/DDBJ databases">
        <authorList>
            <person name="Kallberg Y."/>
            <person name="Tangrot J."/>
            <person name="Rosling A."/>
        </authorList>
    </citation>
    <scope>NUCLEOTIDE SEQUENCE</scope>
    <source>
        <strain evidence="1">Wild A</strain>
    </source>
</reference>
<comment type="caution">
    <text evidence="1">The sequence shown here is derived from an EMBL/GenBank/DDBJ whole genome shotgun (WGS) entry which is preliminary data.</text>
</comment>
<gene>
    <name evidence="1" type="ORF">FWILDA_LOCUS16779</name>
</gene>
<protein>
    <submittedName>
        <fullName evidence="1">5041_t:CDS:1</fullName>
    </submittedName>
</protein>
<dbReference type="AlphaFoldDB" id="A0A9W4T6U2"/>
<name>A0A9W4T6U2_9GLOM</name>
<proteinExistence type="predicted"/>
<dbReference type="EMBL" id="CAMKVN010011529">
    <property type="protein sequence ID" value="CAI2194844.1"/>
    <property type="molecule type" value="Genomic_DNA"/>
</dbReference>
<dbReference type="Proteomes" id="UP001153678">
    <property type="component" value="Unassembled WGS sequence"/>
</dbReference>